<comment type="caution">
    <text evidence="1">The sequence shown here is derived from an EMBL/GenBank/DDBJ whole genome shotgun (WGS) entry which is preliminary data.</text>
</comment>
<dbReference type="EMBL" id="BAFK01000013">
    <property type="protein sequence ID" value="GAB59456.1"/>
    <property type="molecule type" value="Genomic_DNA"/>
</dbReference>
<reference evidence="1 2" key="1">
    <citation type="journal article" date="2012" name="J. Bacteriol.">
        <title>Genome Sequence of the Protease-Producing Bacterium Rheinheimera nanhaiensis E407-8T, Isolated from Deep-Sea Sediment of the South China Sea.</title>
        <authorList>
            <person name="Zhang X.-Y."/>
            <person name="Zhang Y.-J."/>
            <person name="Qin Q.-L."/>
            <person name="Xie B.-B."/>
            <person name="Chen X.-L."/>
            <person name="Zhou B.-C."/>
            <person name="Zhang Y.-Z."/>
        </authorList>
    </citation>
    <scope>NUCLEOTIDE SEQUENCE [LARGE SCALE GENOMIC DNA]</scope>
    <source>
        <strain evidence="1 2">E407-8</strain>
    </source>
</reference>
<sequence length="41" mass="4622">MEYRVFTGNRQQNATLAAFCGKFAGINGHLFKRLTFNQPSS</sequence>
<accession>I1DZH8</accession>
<proteinExistence type="predicted"/>
<organism evidence="1 2">
    <name type="scientific">Rheinheimera nanhaiensis E407-8</name>
    <dbReference type="NCBI Taxonomy" id="562729"/>
    <lineage>
        <taxon>Bacteria</taxon>
        <taxon>Pseudomonadati</taxon>
        <taxon>Pseudomonadota</taxon>
        <taxon>Gammaproteobacteria</taxon>
        <taxon>Chromatiales</taxon>
        <taxon>Chromatiaceae</taxon>
        <taxon>Rheinheimera</taxon>
    </lineage>
</organism>
<protein>
    <submittedName>
        <fullName evidence="1">Uncharacterized protein</fullName>
    </submittedName>
</protein>
<dbReference type="STRING" id="562729.RNAN_2462"/>
<gene>
    <name evidence="1" type="ORF">RNAN_2462</name>
</gene>
<keyword evidence="2" id="KW-1185">Reference proteome</keyword>
<evidence type="ECO:0000313" key="2">
    <source>
        <dbReference type="Proteomes" id="UP000004374"/>
    </source>
</evidence>
<dbReference type="Proteomes" id="UP000004374">
    <property type="component" value="Unassembled WGS sequence"/>
</dbReference>
<dbReference type="AlphaFoldDB" id="I1DZH8"/>
<name>I1DZH8_9GAMM</name>
<evidence type="ECO:0000313" key="1">
    <source>
        <dbReference type="EMBL" id="GAB59456.1"/>
    </source>
</evidence>